<dbReference type="EMBL" id="NXLU01000002">
    <property type="protein sequence ID" value="RDU69638.1"/>
    <property type="molecule type" value="Genomic_DNA"/>
</dbReference>
<keyword evidence="6" id="KW-0742">SOS response</keyword>
<dbReference type="SMART" id="SM00465">
    <property type="entry name" value="GIYc"/>
    <property type="match status" value="1"/>
</dbReference>
<keyword evidence="5" id="KW-0234">DNA repair</keyword>
<dbReference type="Pfam" id="PF01541">
    <property type="entry name" value="GIY-YIG"/>
    <property type="match status" value="1"/>
</dbReference>
<evidence type="ECO:0000256" key="5">
    <source>
        <dbReference type="ARBA" id="ARBA00023204"/>
    </source>
</evidence>
<name>A0A3D8IWJ6_9HELI</name>
<dbReference type="Pfam" id="PF08459">
    <property type="entry name" value="UvrC_RNaseH_dom"/>
    <property type="match status" value="1"/>
</dbReference>
<dbReference type="GO" id="GO:0009380">
    <property type="term" value="C:excinuclease repair complex"/>
    <property type="evidence" value="ECO:0007669"/>
    <property type="project" value="InterPro"/>
</dbReference>
<evidence type="ECO:0000256" key="6">
    <source>
        <dbReference type="ARBA" id="ARBA00023236"/>
    </source>
</evidence>
<dbReference type="InterPro" id="IPR035901">
    <property type="entry name" value="GIY-YIG_endonuc_sf"/>
</dbReference>
<dbReference type="Gene3D" id="3.40.1440.10">
    <property type="entry name" value="GIY-YIG endonuclease"/>
    <property type="match status" value="1"/>
</dbReference>
<dbReference type="PROSITE" id="PS50164">
    <property type="entry name" value="GIY_YIG"/>
    <property type="match status" value="1"/>
</dbReference>
<comment type="caution">
    <text evidence="10">The sequence shown here is derived from an EMBL/GenBank/DDBJ whole genome shotgun (WGS) entry which is preliminary data.</text>
</comment>
<organism evidence="10 11">
    <name type="scientific">Helicobacter cholecystus</name>
    <dbReference type="NCBI Taxonomy" id="45498"/>
    <lineage>
        <taxon>Bacteria</taxon>
        <taxon>Pseudomonadati</taxon>
        <taxon>Campylobacterota</taxon>
        <taxon>Epsilonproteobacteria</taxon>
        <taxon>Campylobacterales</taxon>
        <taxon>Helicobacteraceae</taxon>
        <taxon>Helicobacter</taxon>
    </lineage>
</organism>
<sequence length="552" mass="64211">MSILQTLKTLPKQSGIYQYYDEKGKLLYVGKAKNLYKRVRSYFKVTDASPSSNLSPRIHNMVLKIASIQTIVVNNEIDALILENSLIKQLKPRYNILLRDDKTYPYIYIDTTSAFPRPKITRIKRKSSIYFGPFCTGSKEVLESLYDIVPLVQKEGCLREKKACLFYQIQKCKAPCEGKITQEQYQSLLNLAISYLKDKKSLLASLEDKMLKLAEQERFEEAITLRERIKKISSLTMQSSIDLHSPDANWDIFAIEHNQDFALLLKLYMREGRIISSDFEKIPLHSHILDWEQKLSLYQQALINHYQKELPIPPKGLILPAEIKEGISEYSQWLADKKIKLYFPQKGNKKALLDLAYKNAREILKIQDCEYEIKFALKELFVLEYLPQRIEVFDTSHHSGENNVGGMIVYDNGEFVKSSYRHYHLQGSDEYSQMREMLIRRAKNFDQISPPDLWLLDGGKAQIHIAQEVLESAGVNIGVIAISKEKLDHKAHRAKGRARDILRAYIDEECKEFRLLPSDKRLHFFQKLRDEAHRFAITFHRKSKTKSLIPQN</sequence>
<evidence type="ECO:0000256" key="2">
    <source>
        <dbReference type="ARBA" id="ARBA00022763"/>
    </source>
</evidence>
<dbReference type="InterPro" id="IPR004791">
    <property type="entry name" value="UvrC"/>
</dbReference>
<feature type="domain" description="UVR" evidence="7">
    <location>
        <begin position="200"/>
        <end position="235"/>
    </location>
</feature>
<feature type="domain" description="UvrC family homology region profile" evidence="9">
    <location>
        <begin position="252"/>
        <end position="470"/>
    </location>
</feature>
<evidence type="ECO:0000256" key="1">
    <source>
        <dbReference type="ARBA" id="ARBA00022490"/>
    </source>
</evidence>
<dbReference type="InterPro" id="IPR001943">
    <property type="entry name" value="UVR_dom"/>
</dbReference>
<evidence type="ECO:0000256" key="3">
    <source>
        <dbReference type="ARBA" id="ARBA00022769"/>
    </source>
</evidence>
<dbReference type="RefSeq" id="WP_104724336.1">
    <property type="nucleotide sequence ID" value="NZ_FZNE01000003.1"/>
</dbReference>
<keyword evidence="2" id="KW-0227">DNA damage</keyword>
<dbReference type="OrthoDB" id="9804933at2"/>
<dbReference type="Pfam" id="PF22920">
    <property type="entry name" value="UvrC_RNaseH"/>
    <property type="match status" value="1"/>
</dbReference>
<dbReference type="Proteomes" id="UP000257067">
    <property type="component" value="Unassembled WGS sequence"/>
</dbReference>
<dbReference type="InterPro" id="IPR047296">
    <property type="entry name" value="GIY-YIG_UvrC_Cho"/>
</dbReference>
<evidence type="ECO:0000259" key="8">
    <source>
        <dbReference type="PROSITE" id="PS50164"/>
    </source>
</evidence>
<dbReference type="NCBIfam" id="TIGR00194">
    <property type="entry name" value="uvrC"/>
    <property type="match status" value="1"/>
</dbReference>
<dbReference type="GO" id="GO:0009381">
    <property type="term" value="F:excinuclease ABC activity"/>
    <property type="evidence" value="ECO:0007669"/>
    <property type="project" value="InterPro"/>
</dbReference>
<accession>A0A3D8IWJ6</accession>
<dbReference type="CDD" id="cd10434">
    <property type="entry name" value="GIY-YIG_UvrC_Cho"/>
    <property type="match status" value="1"/>
</dbReference>
<dbReference type="InterPro" id="IPR036876">
    <property type="entry name" value="UVR_dom_sf"/>
</dbReference>
<dbReference type="FunFam" id="3.40.1440.10:FF:000001">
    <property type="entry name" value="UvrABC system protein C"/>
    <property type="match status" value="1"/>
</dbReference>
<protein>
    <submittedName>
        <fullName evidence="10">Excinuclease ABC subunit C</fullName>
    </submittedName>
</protein>
<dbReference type="InterPro" id="IPR038476">
    <property type="entry name" value="UvrC_RNase_H_dom_sf"/>
</dbReference>
<feature type="domain" description="GIY-YIG" evidence="8">
    <location>
        <begin position="12"/>
        <end position="96"/>
    </location>
</feature>
<dbReference type="GO" id="GO:0006289">
    <property type="term" value="P:nucleotide-excision repair"/>
    <property type="evidence" value="ECO:0007669"/>
    <property type="project" value="InterPro"/>
</dbReference>
<dbReference type="PROSITE" id="PS50165">
    <property type="entry name" value="UVRC"/>
    <property type="match status" value="1"/>
</dbReference>
<keyword evidence="3" id="KW-0228">DNA excision</keyword>
<dbReference type="GO" id="GO:0009432">
    <property type="term" value="P:SOS response"/>
    <property type="evidence" value="ECO:0007669"/>
    <property type="project" value="UniProtKB-KW"/>
</dbReference>
<dbReference type="InterPro" id="IPR000305">
    <property type="entry name" value="GIY-YIG_endonuc"/>
</dbReference>
<evidence type="ECO:0000259" key="9">
    <source>
        <dbReference type="PROSITE" id="PS50165"/>
    </source>
</evidence>
<evidence type="ECO:0000259" key="7">
    <source>
        <dbReference type="PROSITE" id="PS50151"/>
    </source>
</evidence>
<dbReference type="Pfam" id="PF02151">
    <property type="entry name" value="UVR"/>
    <property type="match status" value="1"/>
</dbReference>
<dbReference type="AlphaFoldDB" id="A0A3D8IWJ6"/>
<dbReference type="InterPro" id="IPR050066">
    <property type="entry name" value="UvrABC_protein_C"/>
</dbReference>
<gene>
    <name evidence="10" type="ORF">CQA62_03040</name>
</gene>
<evidence type="ECO:0000313" key="10">
    <source>
        <dbReference type="EMBL" id="RDU69638.1"/>
    </source>
</evidence>
<dbReference type="Gene3D" id="3.30.420.340">
    <property type="entry name" value="UvrC, RNAse H endonuclease domain"/>
    <property type="match status" value="1"/>
</dbReference>
<dbReference type="PANTHER" id="PTHR30562:SF1">
    <property type="entry name" value="UVRABC SYSTEM PROTEIN C"/>
    <property type="match status" value="1"/>
</dbReference>
<dbReference type="SUPFAM" id="SSF46600">
    <property type="entry name" value="C-terminal UvrC-binding domain of UvrB"/>
    <property type="match status" value="1"/>
</dbReference>
<evidence type="ECO:0000256" key="4">
    <source>
        <dbReference type="ARBA" id="ARBA00022881"/>
    </source>
</evidence>
<dbReference type="InterPro" id="IPR001162">
    <property type="entry name" value="UvrC_RNase_H_dom"/>
</dbReference>
<dbReference type="SUPFAM" id="SSF82771">
    <property type="entry name" value="GIY-YIG endonuclease"/>
    <property type="match status" value="1"/>
</dbReference>
<evidence type="ECO:0000313" key="11">
    <source>
        <dbReference type="Proteomes" id="UP000257067"/>
    </source>
</evidence>
<reference evidence="10 11" key="1">
    <citation type="submission" date="2018-04" db="EMBL/GenBank/DDBJ databases">
        <title>Novel Campyloabacter and Helicobacter Species and Strains.</title>
        <authorList>
            <person name="Mannion A.J."/>
            <person name="Shen Z."/>
            <person name="Fox J.G."/>
        </authorList>
    </citation>
    <scope>NUCLEOTIDE SEQUENCE [LARGE SCALE GENOMIC DNA]</scope>
    <source>
        <strain evidence="10 11">ATCC 700242</strain>
    </source>
</reference>
<proteinExistence type="predicted"/>
<dbReference type="PANTHER" id="PTHR30562">
    <property type="entry name" value="UVRC/OXIDOREDUCTASE"/>
    <property type="match status" value="1"/>
</dbReference>
<keyword evidence="4" id="KW-0267">Excision nuclease</keyword>
<keyword evidence="1" id="KW-0963">Cytoplasm</keyword>
<keyword evidence="11" id="KW-1185">Reference proteome</keyword>
<dbReference type="PROSITE" id="PS50151">
    <property type="entry name" value="UVR"/>
    <property type="match status" value="1"/>
</dbReference>